<feature type="compositionally biased region" description="Low complexity" evidence="6">
    <location>
        <begin position="218"/>
        <end position="234"/>
    </location>
</feature>
<feature type="transmembrane region" description="Helical" evidence="7">
    <location>
        <begin position="182"/>
        <end position="201"/>
    </location>
</feature>
<dbReference type="RefSeq" id="WP_120242943.1">
    <property type="nucleotide sequence ID" value="NZ_RAPO01000001.1"/>
</dbReference>
<evidence type="ECO:0000256" key="1">
    <source>
        <dbReference type="ARBA" id="ARBA00004651"/>
    </source>
</evidence>
<comment type="caution">
    <text evidence="8">The sequence shown here is derived from an EMBL/GenBank/DDBJ whole genome shotgun (WGS) entry which is preliminary data.</text>
</comment>
<reference evidence="8 9" key="1">
    <citation type="submission" date="2018-09" db="EMBL/GenBank/DDBJ databases">
        <title>Genomic Encyclopedia of Archaeal and Bacterial Type Strains, Phase II (KMG-II): from individual species to whole genera.</title>
        <authorList>
            <person name="Goeker M."/>
        </authorList>
    </citation>
    <scope>NUCLEOTIDE SEQUENCE [LARGE SCALE GENOMIC DNA]</scope>
    <source>
        <strain evidence="8 9">DSM 13151</strain>
    </source>
</reference>
<feature type="transmembrane region" description="Helical" evidence="7">
    <location>
        <begin position="84"/>
        <end position="108"/>
    </location>
</feature>
<dbReference type="AlphaFoldDB" id="A0A419WPH8"/>
<dbReference type="Pfam" id="PF01943">
    <property type="entry name" value="Polysacc_synt"/>
    <property type="match status" value="1"/>
</dbReference>
<name>A0A419WPH8_9EURY</name>
<evidence type="ECO:0000256" key="7">
    <source>
        <dbReference type="SAM" id="Phobius"/>
    </source>
</evidence>
<feature type="transmembrane region" description="Helical" evidence="7">
    <location>
        <begin position="15"/>
        <end position="37"/>
    </location>
</feature>
<gene>
    <name evidence="8" type="ORF">ATJ93_0387</name>
</gene>
<evidence type="ECO:0000256" key="4">
    <source>
        <dbReference type="ARBA" id="ARBA00022989"/>
    </source>
</evidence>
<dbReference type="InterPro" id="IPR050833">
    <property type="entry name" value="Poly_Biosynth_Transport"/>
</dbReference>
<keyword evidence="5 7" id="KW-0472">Membrane</keyword>
<dbReference type="EMBL" id="RAPO01000001">
    <property type="protein sequence ID" value="RKD97401.1"/>
    <property type="molecule type" value="Genomic_DNA"/>
</dbReference>
<feature type="transmembrane region" description="Helical" evidence="7">
    <location>
        <begin position="43"/>
        <end position="63"/>
    </location>
</feature>
<organism evidence="8 9">
    <name type="scientific">Halopiger aswanensis</name>
    <dbReference type="NCBI Taxonomy" id="148449"/>
    <lineage>
        <taxon>Archaea</taxon>
        <taxon>Methanobacteriati</taxon>
        <taxon>Methanobacteriota</taxon>
        <taxon>Stenosarchaea group</taxon>
        <taxon>Halobacteria</taxon>
        <taxon>Halobacteriales</taxon>
        <taxon>Natrialbaceae</taxon>
        <taxon>Halopiger</taxon>
    </lineage>
</organism>
<keyword evidence="4 7" id="KW-1133">Transmembrane helix</keyword>
<feature type="transmembrane region" description="Helical" evidence="7">
    <location>
        <begin position="449"/>
        <end position="471"/>
    </location>
</feature>
<evidence type="ECO:0000256" key="3">
    <source>
        <dbReference type="ARBA" id="ARBA00022692"/>
    </source>
</evidence>
<evidence type="ECO:0000256" key="6">
    <source>
        <dbReference type="SAM" id="MobiDB-lite"/>
    </source>
</evidence>
<feature type="transmembrane region" description="Helical" evidence="7">
    <location>
        <begin position="120"/>
        <end position="143"/>
    </location>
</feature>
<dbReference type="Proteomes" id="UP000283805">
    <property type="component" value="Unassembled WGS sequence"/>
</dbReference>
<accession>A0A419WPH8</accession>
<feature type="region of interest" description="Disordered" evidence="6">
    <location>
        <begin position="213"/>
        <end position="235"/>
    </location>
</feature>
<feature type="transmembrane region" description="Helical" evidence="7">
    <location>
        <begin position="328"/>
        <end position="344"/>
    </location>
</feature>
<feature type="transmembrane region" description="Helical" evidence="7">
    <location>
        <begin position="350"/>
        <end position="372"/>
    </location>
</feature>
<evidence type="ECO:0000256" key="5">
    <source>
        <dbReference type="ARBA" id="ARBA00023136"/>
    </source>
</evidence>
<keyword evidence="2" id="KW-1003">Cell membrane</keyword>
<dbReference type="PANTHER" id="PTHR30250:SF11">
    <property type="entry name" value="O-ANTIGEN TRANSPORTER-RELATED"/>
    <property type="match status" value="1"/>
</dbReference>
<keyword evidence="3 7" id="KW-0812">Transmembrane</keyword>
<dbReference type="CDD" id="cd13128">
    <property type="entry name" value="MATE_Wzx_like"/>
    <property type="match status" value="1"/>
</dbReference>
<dbReference type="PANTHER" id="PTHR30250">
    <property type="entry name" value="PST FAMILY PREDICTED COLANIC ACID TRANSPORTER"/>
    <property type="match status" value="1"/>
</dbReference>
<dbReference type="OrthoDB" id="202076at2157"/>
<comment type="subcellular location">
    <subcellularLocation>
        <location evidence="1">Cell membrane</location>
        <topology evidence="1">Multi-pass membrane protein</topology>
    </subcellularLocation>
</comment>
<evidence type="ECO:0000313" key="9">
    <source>
        <dbReference type="Proteomes" id="UP000283805"/>
    </source>
</evidence>
<feature type="transmembrane region" description="Helical" evidence="7">
    <location>
        <begin position="155"/>
        <end position="176"/>
    </location>
</feature>
<protein>
    <submittedName>
        <fullName evidence="8">O-antigen/teichoic acid export membrane protein</fullName>
    </submittedName>
</protein>
<evidence type="ECO:0000313" key="8">
    <source>
        <dbReference type="EMBL" id="RKD97401.1"/>
    </source>
</evidence>
<proteinExistence type="predicted"/>
<feature type="transmembrane region" description="Helical" evidence="7">
    <location>
        <begin position="416"/>
        <end position="437"/>
    </location>
</feature>
<dbReference type="GO" id="GO:0005886">
    <property type="term" value="C:plasma membrane"/>
    <property type="evidence" value="ECO:0007669"/>
    <property type="project" value="UniProtKB-SubCell"/>
</dbReference>
<feature type="transmembrane region" description="Helical" evidence="7">
    <location>
        <begin position="477"/>
        <end position="501"/>
    </location>
</feature>
<sequence length="511" mass="53879">MSATDKLVSGFKANLAAKVVEVGVNGLLVLLLTNVFLTTGEYGLLYLAISICSVAIFFSRMGFAKSAARYVTEYRETDPSKIPFIVRRALTFNVIAIAVVAGTVLALRGPIAAQFGEPDLVWLLSIGFLFIVARTLHSFGYFLCQGFNRVSWSALLLIVANLGILASVLSLLALGFGVAGALFGYVVGYGLSATVGLTVLYRWVSSADWNATGDADGTESADGAGTSSAGSSATDETENLTRRIFEYSLPLTVTGAASILYKRVDIVLVGAILSPVAVGYYTLAKQLTEFVTAPASSLGFALAPAYGESKSSDNLERAAEIYRTTFEYNLLFYIPAAAGIALVADPAVRYVFGEGYLGAIPIVQVLAAFVVLQSINKITDDALDFLGRARHRALSKGGTAALNFVLNLVFLPTIGVVGAALSTVISYAIMVGINIYLIHSELSLPLRSLFRTALTVCSIALGMSLIVVLGLPYVSSVVSLAAIVLLGVVSWLALAVTSGLLDLRRAVAQLS</sequence>
<dbReference type="InterPro" id="IPR002797">
    <property type="entry name" value="Polysacc_synth"/>
</dbReference>
<feature type="transmembrane region" description="Helical" evidence="7">
    <location>
        <begin position="266"/>
        <end position="284"/>
    </location>
</feature>
<evidence type="ECO:0000256" key="2">
    <source>
        <dbReference type="ARBA" id="ARBA00022475"/>
    </source>
</evidence>
<keyword evidence="9" id="KW-1185">Reference proteome</keyword>